<evidence type="ECO:0008006" key="3">
    <source>
        <dbReference type="Google" id="ProtNLM"/>
    </source>
</evidence>
<protein>
    <recommendedName>
        <fullName evidence="3">STAS/SEC14 domain-containing protein</fullName>
    </recommendedName>
</protein>
<evidence type="ECO:0000313" key="2">
    <source>
        <dbReference type="Proteomes" id="UP000595897"/>
    </source>
</evidence>
<dbReference type="RefSeq" id="WP_271716016.1">
    <property type="nucleotide sequence ID" value="NZ_AP024169.1"/>
</dbReference>
<dbReference type="AlphaFoldDB" id="A0A7R7EL69"/>
<dbReference type="Proteomes" id="UP000595897">
    <property type="component" value="Chromosome"/>
</dbReference>
<dbReference type="EMBL" id="AP024169">
    <property type="protein sequence ID" value="BCN30822.1"/>
    <property type="molecule type" value="Genomic_DNA"/>
</dbReference>
<organism evidence="1 2">
    <name type="scientific">Anaeromicropila herbilytica</name>
    <dbReference type="NCBI Taxonomy" id="2785025"/>
    <lineage>
        <taxon>Bacteria</taxon>
        <taxon>Bacillati</taxon>
        <taxon>Bacillota</taxon>
        <taxon>Clostridia</taxon>
        <taxon>Lachnospirales</taxon>
        <taxon>Lachnospiraceae</taxon>
        <taxon>Anaeromicropila</taxon>
    </lineage>
</organism>
<sequence>MEKYELGLNKQSFSLYYNGGEIWAEHLDSLYNKKELLIQKFNQDLIQISRPSTSSFIAINLDESDVDREILELIIHSFVMLKKQLQKVVFVGLNSKMKSYVKMKNKNTSFTMTCIDDFEKAKEWLL</sequence>
<proteinExistence type="predicted"/>
<reference evidence="1 2" key="1">
    <citation type="submission" date="2020-11" db="EMBL/GenBank/DDBJ databases">
        <title>Draft genome sequencing of a Lachnospiraceae strain isolated from anoxic soil subjected to BSD treatment.</title>
        <authorList>
            <person name="Uek A."/>
            <person name="Tonouchi A."/>
        </authorList>
    </citation>
    <scope>NUCLEOTIDE SEQUENCE [LARGE SCALE GENOMIC DNA]</scope>
    <source>
        <strain evidence="1 2">TB5</strain>
    </source>
</reference>
<keyword evidence="2" id="KW-1185">Reference proteome</keyword>
<name>A0A7R7EL69_9FIRM</name>
<evidence type="ECO:0000313" key="1">
    <source>
        <dbReference type="EMBL" id="BCN30822.1"/>
    </source>
</evidence>
<accession>A0A7R7EL69</accession>
<dbReference type="KEGG" id="ahb:bsdtb5_21170"/>
<gene>
    <name evidence="1" type="ORF">bsdtb5_21170</name>
</gene>